<evidence type="ECO:0000256" key="4">
    <source>
        <dbReference type="SAM" id="MobiDB-lite"/>
    </source>
</evidence>
<proteinExistence type="predicted"/>
<dbReference type="PROSITE" id="PS50297">
    <property type="entry name" value="ANK_REP_REGION"/>
    <property type="match status" value="3"/>
</dbReference>
<accession>A0AAN9UNQ5</accession>
<dbReference type="PROSITE" id="PS50088">
    <property type="entry name" value="ANK_REPEAT"/>
    <property type="match status" value="4"/>
</dbReference>
<evidence type="ECO:0000256" key="3">
    <source>
        <dbReference type="PROSITE-ProRule" id="PRU00023"/>
    </source>
</evidence>
<evidence type="ECO:0000256" key="1">
    <source>
        <dbReference type="ARBA" id="ARBA00022737"/>
    </source>
</evidence>
<dbReference type="AlphaFoldDB" id="A0AAN9UNQ5"/>
<feature type="compositionally biased region" description="Basic and acidic residues" evidence="4">
    <location>
        <begin position="607"/>
        <end position="621"/>
    </location>
</feature>
<dbReference type="Gene3D" id="1.20.58.340">
    <property type="entry name" value="Magnesium transport protein CorA, transmembrane region"/>
    <property type="match status" value="1"/>
</dbReference>
<reference evidence="6 7" key="1">
    <citation type="submission" date="2024-02" db="EMBL/GenBank/DDBJ databases">
        <title>De novo assembly and annotation of 12 fungi associated with fruit tree decline syndrome in Ontario, Canada.</title>
        <authorList>
            <person name="Sulman M."/>
            <person name="Ellouze W."/>
            <person name="Ilyukhin E."/>
        </authorList>
    </citation>
    <scope>NUCLEOTIDE SEQUENCE [LARGE SCALE GENOMIC DNA]</scope>
    <source>
        <strain evidence="6 7">M11/M66-122</strain>
    </source>
</reference>
<organism evidence="6 7">
    <name type="scientific">Diatrype stigma</name>
    <dbReference type="NCBI Taxonomy" id="117547"/>
    <lineage>
        <taxon>Eukaryota</taxon>
        <taxon>Fungi</taxon>
        <taxon>Dikarya</taxon>
        <taxon>Ascomycota</taxon>
        <taxon>Pezizomycotina</taxon>
        <taxon>Sordariomycetes</taxon>
        <taxon>Xylariomycetidae</taxon>
        <taxon>Xylariales</taxon>
        <taxon>Diatrypaceae</taxon>
        <taxon>Diatrype</taxon>
    </lineage>
</organism>
<dbReference type="InterPro" id="IPR002523">
    <property type="entry name" value="MgTranspt_CorA/ZnTranspt_ZntB"/>
</dbReference>
<feature type="region of interest" description="Disordered" evidence="4">
    <location>
        <begin position="327"/>
        <end position="353"/>
    </location>
</feature>
<feature type="repeat" description="ANK" evidence="3">
    <location>
        <begin position="1"/>
        <end position="27"/>
    </location>
</feature>
<dbReference type="InterPro" id="IPR036770">
    <property type="entry name" value="Ankyrin_rpt-contain_sf"/>
</dbReference>
<name>A0AAN9UNQ5_9PEZI</name>
<dbReference type="PANTHER" id="PTHR24198">
    <property type="entry name" value="ANKYRIN REPEAT AND PROTEIN KINASE DOMAIN-CONTAINING PROTEIN"/>
    <property type="match status" value="1"/>
</dbReference>
<feature type="region of interest" description="Disordered" evidence="4">
    <location>
        <begin position="557"/>
        <end position="621"/>
    </location>
</feature>
<dbReference type="Proteomes" id="UP001320420">
    <property type="component" value="Unassembled WGS sequence"/>
</dbReference>
<dbReference type="Pfam" id="PF01544">
    <property type="entry name" value="CorA"/>
    <property type="match status" value="1"/>
</dbReference>
<keyword evidence="2 3" id="KW-0040">ANK repeat</keyword>
<dbReference type="InterPro" id="IPR002110">
    <property type="entry name" value="Ankyrin_rpt"/>
</dbReference>
<gene>
    <name evidence="6" type="ORF">SLS62_005655</name>
</gene>
<dbReference type="Gene3D" id="1.25.40.20">
    <property type="entry name" value="Ankyrin repeat-containing domain"/>
    <property type="match status" value="2"/>
</dbReference>
<keyword evidence="5" id="KW-0812">Transmembrane</keyword>
<feature type="transmembrane region" description="Helical" evidence="5">
    <location>
        <begin position="515"/>
        <end position="537"/>
    </location>
</feature>
<keyword evidence="7" id="KW-1185">Reference proteome</keyword>
<dbReference type="EMBL" id="JAKJXP020000039">
    <property type="protein sequence ID" value="KAK7752319.1"/>
    <property type="molecule type" value="Genomic_DNA"/>
</dbReference>
<keyword evidence="1" id="KW-0677">Repeat</keyword>
<feature type="repeat" description="ANK" evidence="3">
    <location>
        <begin position="101"/>
        <end position="133"/>
    </location>
</feature>
<feature type="repeat" description="ANK" evidence="3">
    <location>
        <begin position="28"/>
        <end position="60"/>
    </location>
</feature>
<keyword evidence="5" id="KW-1133">Transmembrane helix</keyword>
<keyword evidence="5" id="KW-0472">Membrane</keyword>
<dbReference type="PANTHER" id="PTHR24198:SF194">
    <property type="entry name" value="INVERSIN-A"/>
    <property type="match status" value="1"/>
</dbReference>
<feature type="transmembrane region" description="Helical" evidence="5">
    <location>
        <begin position="474"/>
        <end position="495"/>
    </location>
</feature>
<dbReference type="GO" id="GO:0016020">
    <property type="term" value="C:membrane"/>
    <property type="evidence" value="ECO:0007669"/>
    <property type="project" value="InterPro"/>
</dbReference>
<comment type="caution">
    <text evidence="6">The sequence shown here is derived from an EMBL/GenBank/DDBJ whole genome shotgun (WGS) entry which is preliminary data.</text>
</comment>
<dbReference type="GO" id="GO:0046873">
    <property type="term" value="F:metal ion transmembrane transporter activity"/>
    <property type="evidence" value="ECO:0007669"/>
    <property type="project" value="InterPro"/>
</dbReference>
<feature type="compositionally biased region" description="Polar residues" evidence="4">
    <location>
        <begin position="566"/>
        <end position="583"/>
    </location>
</feature>
<evidence type="ECO:0000256" key="2">
    <source>
        <dbReference type="ARBA" id="ARBA00023043"/>
    </source>
</evidence>
<dbReference type="SUPFAM" id="SSF48403">
    <property type="entry name" value="Ankyrin repeat"/>
    <property type="match status" value="1"/>
</dbReference>
<sequence>MWAATNGNAELVQLLLEYNANTAVGNNRGRTALHLAAENNQLQVVDQLLKYGANPSAVSDGGWTPLHNAAQNGHVDIVRLLLESSRAAAENKIDPNAELYNGMTPLHWAAFMGHEDVVRVLLSAEPAVNTAVKDSFGRTPMLCAAERGFESVAKILSPARTNTLSEIARKACEAFEATVVDFTPEARKQRVYKHSVYELLYAWDHQGNKPKIPTLTKKAKGNPRFRWIHLPANNIAWAEVTKRWDQPKQDRLNVLDGIIEDMNAKTRPPISSVLDLSLLIVSRCSGMFARHRLNDQGYQFLEMFGSSIGSLADKESRLFRRFDNASRKYQRRQRNDRPASSHHPVAEDLDDSLPDNLQDELLNIAKETSLLTEVKDIRDELGIIDVLLDSQLSILADFRSTFLRDTSEATLDIAAEINKRLEVHRKDIKRMDRQAESLYVGLTHLLDLKQKHSNALEARFAGDQAAITAKQGQAILMFTIVTIVFLPMSFIATFFSIDLQNWSDGLTAGYVAKYLFGVGLGISIPLIAMAFTLSEIYHTMADALLRIQNRMLIVRGRSPRPHQDSDLSSSPKSDQDTESNGSSPKRPPTLRHEHGIRGRLNPFTHRHINEDLERGGYRRHS</sequence>
<evidence type="ECO:0000256" key="5">
    <source>
        <dbReference type="SAM" id="Phobius"/>
    </source>
</evidence>
<evidence type="ECO:0008006" key="8">
    <source>
        <dbReference type="Google" id="ProtNLM"/>
    </source>
</evidence>
<evidence type="ECO:0000313" key="7">
    <source>
        <dbReference type="Proteomes" id="UP001320420"/>
    </source>
</evidence>
<evidence type="ECO:0000313" key="6">
    <source>
        <dbReference type="EMBL" id="KAK7752319.1"/>
    </source>
</evidence>
<protein>
    <recommendedName>
        <fullName evidence="8">Ankyrin repeat-containing protein</fullName>
    </recommendedName>
</protein>
<dbReference type="SMART" id="SM00248">
    <property type="entry name" value="ANK"/>
    <property type="match status" value="5"/>
</dbReference>
<feature type="repeat" description="ANK" evidence="3">
    <location>
        <begin position="61"/>
        <end position="83"/>
    </location>
</feature>
<dbReference type="Pfam" id="PF12796">
    <property type="entry name" value="Ank_2"/>
    <property type="match status" value="2"/>
</dbReference>